<dbReference type="InterPro" id="IPR009057">
    <property type="entry name" value="Homeodomain-like_sf"/>
</dbReference>
<dbReference type="Gene3D" id="1.10.10.60">
    <property type="entry name" value="Homeodomain-like"/>
    <property type="match status" value="1"/>
</dbReference>
<dbReference type="GeneID" id="98613066"/>
<evidence type="ECO:0000256" key="2">
    <source>
        <dbReference type="ARBA" id="ARBA00023125"/>
    </source>
</evidence>
<keyword evidence="3" id="KW-0804">Transcription</keyword>
<dbReference type="PANTHER" id="PTHR43280">
    <property type="entry name" value="ARAC-FAMILY TRANSCRIPTIONAL REGULATOR"/>
    <property type="match status" value="1"/>
</dbReference>
<dbReference type="STRING" id="203122.Sde_1391"/>
<protein>
    <submittedName>
        <fullName evidence="6">Transcriptional regulator, AraC family</fullName>
    </submittedName>
</protein>
<feature type="transmembrane region" description="Helical" evidence="4">
    <location>
        <begin position="12"/>
        <end position="30"/>
    </location>
</feature>
<dbReference type="SMART" id="SM00342">
    <property type="entry name" value="HTH_ARAC"/>
    <property type="match status" value="1"/>
</dbReference>
<keyword evidence="4" id="KW-0472">Membrane</keyword>
<reference evidence="6 7" key="1">
    <citation type="journal article" date="2008" name="PLoS Genet.">
        <title>Complete genome sequence of the complex carbohydrate-degrading marine bacterium, Saccharophagus degradans strain 2-40 T.</title>
        <authorList>
            <person name="Weiner R.M."/>
            <person name="Taylor L.E.II."/>
            <person name="Henrissat B."/>
            <person name="Hauser L."/>
            <person name="Land M."/>
            <person name="Coutinho P.M."/>
            <person name="Rancurel C."/>
            <person name="Saunders E.H."/>
            <person name="Longmire A.G."/>
            <person name="Zhang H."/>
            <person name="Bayer E.A."/>
            <person name="Gilbert H.J."/>
            <person name="Larimer F."/>
            <person name="Zhulin I.B."/>
            <person name="Ekborg N.A."/>
            <person name="Lamed R."/>
            <person name="Richardson P.M."/>
            <person name="Borovok I."/>
            <person name="Hutcheson S."/>
        </authorList>
    </citation>
    <scope>NUCLEOTIDE SEQUENCE [LARGE SCALE GENOMIC DNA]</scope>
    <source>
        <strain evidence="7">2-40 / ATCC 43961 / DSM 17024</strain>
    </source>
</reference>
<dbReference type="InterPro" id="IPR018060">
    <property type="entry name" value="HTH_AraC"/>
</dbReference>
<dbReference type="KEGG" id="sde:Sde_1391"/>
<keyword evidence="7" id="KW-1185">Reference proteome</keyword>
<feature type="transmembrane region" description="Helical" evidence="4">
    <location>
        <begin position="190"/>
        <end position="210"/>
    </location>
</feature>
<dbReference type="GO" id="GO:0043565">
    <property type="term" value="F:sequence-specific DNA binding"/>
    <property type="evidence" value="ECO:0007669"/>
    <property type="project" value="InterPro"/>
</dbReference>
<proteinExistence type="predicted"/>
<evidence type="ECO:0000259" key="5">
    <source>
        <dbReference type="PROSITE" id="PS01124"/>
    </source>
</evidence>
<dbReference type="Proteomes" id="UP000001947">
    <property type="component" value="Chromosome"/>
</dbReference>
<evidence type="ECO:0000256" key="4">
    <source>
        <dbReference type="SAM" id="Phobius"/>
    </source>
</evidence>
<feature type="transmembrane region" description="Helical" evidence="4">
    <location>
        <begin position="42"/>
        <end position="62"/>
    </location>
</feature>
<dbReference type="HOGENOM" id="CLU_041408_2_0_6"/>
<dbReference type="EMBL" id="CP000282">
    <property type="protein sequence ID" value="ABD80653.1"/>
    <property type="molecule type" value="Genomic_DNA"/>
</dbReference>
<sequence>MGDRIFNVYDVFLIIAVFEALLLAVFRMVLPASNRSGKWGSYFLAAFLIVVSVDFITGLLMWNDAIPLSQSFYSNGLVLLFTFSHFARGPLFYFYVRALLFSGLQLRARHCIHALPALLAVVGVCVFGITTEDLQSRSGDVDTTQMASVIWYASNGLSIFYAAYALVWLQKYLQRLKEQFSSISSIEISWLMVLSGCFLISWSWSILINLSADLIGGGFADAMGTSHNLIRFMLMNGLVFYSLVCTSKIVNVRYSEPKQIAVKDSKDVVEQIERGIHELQLHLYPSINIDQYAEKIGVNAKAVSNALNRDLKTRFFEFINAHRVEEAKRLLEDSSKKNLSIAQIYTAAGFNNKSSFHRFFSRLVGMSPSEYRQQAQRGK</sequence>
<keyword evidence="4" id="KW-1133">Transmembrane helix</keyword>
<dbReference type="RefSeq" id="WP_011467873.1">
    <property type="nucleotide sequence ID" value="NC_007912.1"/>
</dbReference>
<evidence type="ECO:0000256" key="1">
    <source>
        <dbReference type="ARBA" id="ARBA00023015"/>
    </source>
</evidence>
<dbReference type="PROSITE" id="PS01124">
    <property type="entry name" value="HTH_ARAC_FAMILY_2"/>
    <property type="match status" value="1"/>
</dbReference>
<feature type="transmembrane region" description="Helical" evidence="4">
    <location>
        <begin position="149"/>
        <end position="169"/>
    </location>
</feature>
<evidence type="ECO:0000256" key="3">
    <source>
        <dbReference type="ARBA" id="ARBA00023163"/>
    </source>
</evidence>
<dbReference type="AlphaFoldDB" id="Q21KX6"/>
<evidence type="ECO:0000313" key="6">
    <source>
        <dbReference type="EMBL" id="ABD80653.1"/>
    </source>
</evidence>
<keyword evidence="1" id="KW-0805">Transcription regulation</keyword>
<feature type="transmembrane region" description="Helical" evidence="4">
    <location>
        <begin position="74"/>
        <end position="96"/>
    </location>
</feature>
<feature type="transmembrane region" description="Helical" evidence="4">
    <location>
        <begin position="230"/>
        <end position="250"/>
    </location>
</feature>
<feature type="transmembrane region" description="Helical" evidence="4">
    <location>
        <begin position="108"/>
        <end position="129"/>
    </location>
</feature>
<keyword evidence="2" id="KW-0238">DNA-binding</keyword>
<keyword evidence="4" id="KW-0812">Transmembrane</keyword>
<feature type="domain" description="HTH araC/xylS-type" evidence="5">
    <location>
        <begin position="273"/>
        <end position="374"/>
    </location>
</feature>
<dbReference type="PANTHER" id="PTHR43280:SF29">
    <property type="entry name" value="ARAC-FAMILY TRANSCRIPTIONAL REGULATOR"/>
    <property type="match status" value="1"/>
</dbReference>
<dbReference type="eggNOG" id="COG2207">
    <property type="taxonomic scope" value="Bacteria"/>
</dbReference>
<gene>
    <name evidence="6" type="ordered locus">Sde_1391</name>
</gene>
<name>Q21KX6_SACD2</name>
<dbReference type="GO" id="GO:0003700">
    <property type="term" value="F:DNA-binding transcription factor activity"/>
    <property type="evidence" value="ECO:0007669"/>
    <property type="project" value="InterPro"/>
</dbReference>
<dbReference type="SUPFAM" id="SSF46689">
    <property type="entry name" value="Homeodomain-like"/>
    <property type="match status" value="1"/>
</dbReference>
<dbReference type="Pfam" id="PF12833">
    <property type="entry name" value="HTH_18"/>
    <property type="match status" value="1"/>
</dbReference>
<dbReference type="OrthoDB" id="6866685at2"/>
<evidence type="ECO:0000313" key="7">
    <source>
        <dbReference type="Proteomes" id="UP000001947"/>
    </source>
</evidence>
<accession>Q21KX6</accession>
<organism evidence="6 7">
    <name type="scientific">Saccharophagus degradans (strain 2-40 / ATCC 43961 / DSM 17024)</name>
    <dbReference type="NCBI Taxonomy" id="203122"/>
    <lineage>
        <taxon>Bacteria</taxon>
        <taxon>Pseudomonadati</taxon>
        <taxon>Pseudomonadota</taxon>
        <taxon>Gammaproteobacteria</taxon>
        <taxon>Cellvibrionales</taxon>
        <taxon>Cellvibrionaceae</taxon>
        <taxon>Saccharophagus</taxon>
    </lineage>
</organism>